<dbReference type="InterPro" id="IPR036625">
    <property type="entry name" value="E3-bd_dom_sf"/>
</dbReference>
<feature type="domain" description="Lipoyl-binding" evidence="6">
    <location>
        <begin position="44"/>
        <end position="119"/>
    </location>
</feature>
<dbReference type="AlphaFoldDB" id="A0ABC9G6Z6"/>
<dbReference type="Proteomes" id="UP001497457">
    <property type="component" value="Chromosome 7b"/>
</dbReference>
<dbReference type="PANTHER" id="PTHR23151:SF67">
    <property type="entry name" value="DIHYDROLIPOAMIDE ACETYLTRANSFERASE COMPONENT OF PYRUVATE DEHYDROGENASE COMPLEX"/>
    <property type="match status" value="1"/>
</dbReference>
<evidence type="ECO:0000259" key="7">
    <source>
        <dbReference type="PROSITE" id="PS51826"/>
    </source>
</evidence>
<gene>
    <name evidence="8" type="ORF">URODEC1_LOCUS108611</name>
    <name evidence="9" type="ORF">URODEC1_LOCUS112797</name>
</gene>
<dbReference type="Gene3D" id="4.10.320.10">
    <property type="entry name" value="E3-binding domain"/>
    <property type="match status" value="1"/>
</dbReference>
<dbReference type="GO" id="GO:0016747">
    <property type="term" value="F:acyltransferase activity, transferring groups other than amino-acyl groups"/>
    <property type="evidence" value="ECO:0007669"/>
    <property type="project" value="UniProtKB-ARBA"/>
</dbReference>
<evidence type="ECO:0000256" key="1">
    <source>
        <dbReference type="ARBA" id="ARBA00007317"/>
    </source>
</evidence>
<dbReference type="SUPFAM" id="SSF51230">
    <property type="entry name" value="Single hybrid motif"/>
    <property type="match status" value="1"/>
</dbReference>
<dbReference type="InterPro" id="IPR004167">
    <property type="entry name" value="PSBD"/>
</dbReference>
<dbReference type="Gene3D" id="3.30.559.10">
    <property type="entry name" value="Chloramphenicol acetyltransferase-like domain"/>
    <property type="match status" value="1"/>
</dbReference>
<evidence type="ECO:0000313" key="9">
    <source>
        <dbReference type="EMBL" id="CAL5088405.1"/>
    </source>
</evidence>
<dbReference type="Pfam" id="PF02817">
    <property type="entry name" value="E3_binding"/>
    <property type="match status" value="1"/>
</dbReference>
<feature type="domain" description="Peripheral subunit-binding (PSBD)" evidence="7">
    <location>
        <begin position="169"/>
        <end position="206"/>
    </location>
</feature>
<evidence type="ECO:0000256" key="5">
    <source>
        <dbReference type="SAM" id="MobiDB-lite"/>
    </source>
</evidence>
<keyword evidence="4" id="KW-0012">Acyltransferase</keyword>
<dbReference type="Pfam" id="PF00198">
    <property type="entry name" value="2-oxoacid_dh"/>
    <property type="match status" value="1"/>
</dbReference>
<dbReference type="EMBL" id="OZ075117">
    <property type="protein sequence ID" value="CAL5081398.1"/>
    <property type="molecule type" value="Genomic_DNA"/>
</dbReference>
<dbReference type="InterPro" id="IPR045257">
    <property type="entry name" value="E2/Pdx1"/>
</dbReference>
<dbReference type="PROSITE" id="PS00189">
    <property type="entry name" value="LIPOYL"/>
    <property type="match status" value="1"/>
</dbReference>
<protein>
    <recommendedName>
        <fullName evidence="4">Dihydrolipoamide acetyltransferase component of pyruvate dehydrogenase complex</fullName>
        <ecNumber evidence="4">2.3.1.-</ecNumber>
    </recommendedName>
</protein>
<keyword evidence="10" id="KW-1185">Reference proteome</keyword>
<evidence type="ECO:0000256" key="3">
    <source>
        <dbReference type="ARBA" id="ARBA00022946"/>
    </source>
</evidence>
<dbReference type="PROSITE" id="PS51826">
    <property type="entry name" value="PSBD"/>
    <property type="match status" value="1"/>
</dbReference>
<evidence type="ECO:0000313" key="10">
    <source>
        <dbReference type="Proteomes" id="UP001497457"/>
    </source>
</evidence>
<dbReference type="Gene3D" id="2.40.50.100">
    <property type="match status" value="1"/>
</dbReference>
<dbReference type="InterPro" id="IPR023213">
    <property type="entry name" value="CAT-like_dom_sf"/>
</dbReference>
<comment type="cofactor">
    <cofactor evidence="4">
        <name>(R)-lipoate</name>
        <dbReference type="ChEBI" id="CHEBI:83088"/>
    </cofactor>
</comment>
<keyword evidence="2 4" id="KW-0450">Lipoyl</keyword>
<dbReference type="EC" id="2.3.1.-" evidence="4"/>
<feature type="region of interest" description="Disordered" evidence="5">
    <location>
        <begin position="130"/>
        <end position="167"/>
    </location>
</feature>
<reference evidence="9 10" key="1">
    <citation type="submission" date="2024-10" db="EMBL/GenBank/DDBJ databases">
        <authorList>
            <person name="Ryan C."/>
        </authorList>
    </citation>
    <scope>NUCLEOTIDE SEQUENCE [LARGE SCALE GENOMIC DNA]</scope>
</reference>
<keyword evidence="4" id="KW-0808">Transferase</keyword>
<name>A0ABC9G6Z6_9POAL</name>
<evidence type="ECO:0000256" key="4">
    <source>
        <dbReference type="RuleBase" id="RU003423"/>
    </source>
</evidence>
<proteinExistence type="inferred from homology"/>
<dbReference type="InterPro" id="IPR000089">
    <property type="entry name" value="Biotin_lipoyl"/>
</dbReference>
<dbReference type="InterPro" id="IPR011053">
    <property type="entry name" value="Single_hybrid_motif"/>
</dbReference>
<dbReference type="InterPro" id="IPR001078">
    <property type="entry name" value="2-oxoacid_DH_actylTfrase"/>
</dbReference>
<sequence length="461" mass="48055">MASLAPPPSLSLHAVPGRARLAGAGAGAGARGRRRRVSVVRAKVREIFMPALSSTMTEGKIVSWTAAEGDRVAKGDPVVVVESDKADMDVETFHDGIVAAVLVPAGGTAPVGAPIALLAESEEEVALARARAQAISQGQSQEPPAPHAAAAPAPPPPPAPVAAPATKGVATPYAKKLAKQHRVDVTGVVGTGPHGRVTAADIEAAAGIKPKPKPKVAPPPPPPHATVRPAPPVLPPVPGGKVVPFTTMQAAVSRNMVESLSVPTFRVGYSMITDKLDALYEKVKLKGVTKTVLLVKAAAMALTQHPVVNASCRDGKSFSYNSNINIGVAVAIEGGLLTPVLEDVDKLDIYLLARNWRVLLKKSRTKQLQPHEYNSGTFTLSNLGMFGVDRFDAILPAGQGAIMAVGASRPTVVADKDGFFSIKSEMQVNVTADHRIIYGADLAAFLQTFAKIVEDPESLTL</sequence>
<evidence type="ECO:0000256" key="2">
    <source>
        <dbReference type="ARBA" id="ARBA00022823"/>
    </source>
</evidence>
<dbReference type="CDD" id="cd06849">
    <property type="entry name" value="lipoyl_domain"/>
    <property type="match status" value="1"/>
</dbReference>
<evidence type="ECO:0000259" key="6">
    <source>
        <dbReference type="PROSITE" id="PS50968"/>
    </source>
</evidence>
<evidence type="ECO:0000313" key="8">
    <source>
        <dbReference type="EMBL" id="CAL5081398.1"/>
    </source>
</evidence>
<dbReference type="SUPFAM" id="SSF52777">
    <property type="entry name" value="CoA-dependent acyltransferases"/>
    <property type="match status" value="1"/>
</dbReference>
<dbReference type="Pfam" id="PF00364">
    <property type="entry name" value="Biotin_lipoyl"/>
    <property type="match status" value="1"/>
</dbReference>
<dbReference type="FunFam" id="2.40.50.100:FF:000010">
    <property type="entry name" value="Acetyltransferase component of pyruvate dehydrogenase complex"/>
    <property type="match status" value="1"/>
</dbReference>
<keyword evidence="3" id="KW-0809">Transit peptide</keyword>
<comment type="similarity">
    <text evidence="1 4">Belongs to the 2-oxoacid dehydrogenase family.</text>
</comment>
<dbReference type="Proteomes" id="UP001497457">
    <property type="component" value="Chromosome 8b"/>
</dbReference>
<dbReference type="PANTHER" id="PTHR23151">
    <property type="entry name" value="DIHYDROLIPOAMIDE ACETYL/SUCCINYL-TRANSFERASE-RELATED"/>
    <property type="match status" value="1"/>
</dbReference>
<dbReference type="InterPro" id="IPR003016">
    <property type="entry name" value="2-oxoA_DH_lipoyl-BS"/>
</dbReference>
<dbReference type="SUPFAM" id="SSF47005">
    <property type="entry name" value="Peripheral subunit-binding domain of 2-oxo acid dehydrogenase complex"/>
    <property type="match status" value="1"/>
</dbReference>
<feature type="compositionally biased region" description="Pro residues" evidence="5">
    <location>
        <begin position="215"/>
        <end position="230"/>
    </location>
</feature>
<dbReference type="PROSITE" id="PS50968">
    <property type="entry name" value="BIOTINYL_LIPOYL"/>
    <property type="match status" value="1"/>
</dbReference>
<feature type="region of interest" description="Disordered" evidence="5">
    <location>
        <begin position="207"/>
        <end position="230"/>
    </location>
</feature>
<organism evidence="9 10">
    <name type="scientific">Urochloa decumbens</name>
    <dbReference type="NCBI Taxonomy" id="240449"/>
    <lineage>
        <taxon>Eukaryota</taxon>
        <taxon>Viridiplantae</taxon>
        <taxon>Streptophyta</taxon>
        <taxon>Embryophyta</taxon>
        <taxon>Tracheophyta</taxon>
        <taxon>Spermatophyta</taxon>
        <taxon>Magnoliopsida</taxon>
        <taxon>Liliopsida</taxon>
        <taxon>Poales</taxon>
        <taxon>Poaceae</taxon>
        <taxon>PACMAD clade</taxon>
        <taxon>Panicoideae</taxon>
        <taxon>Panicodae</taxon>
        <taxon>Paniceae</taxon>
        <taxon>Melinidinae</taxon>
        <taxon>Urochloa</taxon>
    </lineage>
</organism>
<feature type="compositionally biased region" description="Pro residues" evidence="5">
    <location>
        <begin position="152"/>
        <end position="161"/>
    </location>
</feature>
<accession>A0ABC9G6Z6</accession>
<dbReference type="EMBL" id="OZ075118">
    <property type="protein sequence ID" value="CAL5088405.1"/>
    <property type="molecule type" value="Genomic_DNA"/>
</dbReference>